<evidence type="ECO:0000256" key="3">
    <source>
        <dbReference type="ARBA" id="ARBA00022475"/>
    </source>
</evidence>
<evidence type="ECO:0000313" key="11">
    <source>
        <dbReference type="EMBL" id="QDT34985.1"/>
    </source>
</evidence>
<dbReference type="EMBL" id="CP036267">
    <property type="protein sequence ID" value="QDT34985.1"/>
    <property type="molecule type" value="Genomic_DNA"/>
</dbReference>
<evidence type="ECO:0000256" key="7">
    <source>
        <dbReference type="SAM" id="MobiDB-lite"/>
    </source>
</evidence>
<comment type="similarity">
    <text evidence="2">Belongs to the peptidase A24 family.</text>
</comment>
<keyword evidence="12" id="KW-1185">Reference proteome</keyword>
<dbReference type="AlphaFoldDB" id="A0A517QTL0"/>
<accession>A0A517QTL0</accession>
<keyword evidence="3" id="KW-1003">Cell membrane</keyword>
<dbReference type="GO" id="GO:0005886">
    <property type="term" value="C:plasma membrane"/>
    <property type="evidence" value="ECO:0007669"/>
    <property type="project" value="UniProtKB-SubCell"/>
</dbReference>
<feature type="transmembrane region" description="Helical" evidence="8">
    <location>
        <begin position="22"/>
        <end position="46"/>
    </location>
</feature>
<evidence type="ECO:0000259" key="10">
    <source>
        <dbReference type="Pfam" id="PF06750"/>
    </source>
</evidence>
<keyword evidence="6 8" id="KW-0472">Membrane</keyword>
<evidence type="ECO:0000256" key="8">
    <source>
        <dbReference type="SAM" id="Phobius"/>
    </source>
</evidence>
<feature type="transmembrane region" description="Helical" evidence="8">
    <location>
        <begin position="162"/>
        <end position="182"/>
    </location>
</feature>
<evidence type="ECO:0000256" key="6">
    <source>
        <dbReference type="ARBA" id="ARBA00023136"/>
    </source>
</evidence>
<dbReference type="KEGG" id="tpol:Mal48_42580"/>
<dbReference type="Proteomes" id="UP000315724">
    <property type="component" value="Chromosome"/>
</dbReference>
<dbReference type="InterPro" id="IPR050882">
    <property type="entry name" value="Prepilin_peptidase/N-MTase"/>
</dbReference>
<dbReference type="PANTHER" id="PTHR30487:SF0">
    <property type="entry name" value="PREPILIN LEADER PEPTIDASE_N-METHYLTRANSFERASE-RELATED"/>
    <property type="match status" value="1"/>
</dbReference>
<feature type="transmembrane region" description="Helical" evidence="8">
    <location>
        <begin position="194"/>
        <end position="214"/>
    </location>
</feature>
<reference evidence="11 12" key="1">
    <citation type="submission" date="2019-02" db="EMBL/GenBank/DDBJ databases">
        <title>Deep-cultivation of Planctomycetes and their phenomic and genomic characterization uncovers novel biology.</title>
        <authorList>
            <person name="Wiegand S."/>
            <person name="Jogler M."/>
            <person name="Boedeker C."/>
            <person name="Pinto D."/>
            <person name="Vollmers J."/>
            <person name="Rivas-Marin E."/>
            <person name="Kohn T."/>
            <person name="Peeters S.H."/>
            <person name="Heuer A."/>
            <person name="Rast P."/>
            <person name="Oberbeckmann S."/>
            <person name="Bunk B."/>
            <person name="Jeske O."/>
            <person name="Meyerdierks A."/>
            <person name="Storesund J.E."/>
            <person name="Kallscheuer N."/>
            <person name="Luecker S."/>
            <person name="Lage O.M."/>
            <person name="Pohl T."/>
            <person name="Merkel B.J."/>
            <person name="Hornburger P."/>
            <person name="Mueller R.-W."/>
            <person name="Bruemmer F."/>
            <person name="Labrenz M."/>
            <person name="Spormann A.M."/>
            <person name="Op den Camp H."/>
            <person name="Overmann J."/>
            <person name="Amann R."/>
            <person name="Jetten M.S.M."/>
            <person name="Mascher T."/>
            <person name="Medema M.H."/>
            <person name="Devos D.P."/>
            <person name="Kaster A.-K."/>
            <person name="Ovreas L."/>
            <person name="Rohde M."/>
            <person name="Galperin M.Y."/>
            <person name="Jogler C."/>
        </authorList>
    </citation>
    <scope>NUCLEOTIDE SEQUENCE [LARGE SCALE GENOMIC DNA]</scope>
    <source>
        <strain evidence="11 12">Mal48</strain>
    </source>
</reference>
<dbReference type="Pfam" id="PF01478">
    <property type="entry name" value="Peptidase_A24"/>
    <property type="match status" value="1"/>
</dbReference>
<dbReference type="Gene3D" id="1.20.120.1220">
    <property type="match status" value="1"/>
</dbReference>
<evidence type="ECO:0000256" key="2">
    <source>
        <dbReference type="ARBA" id="ARBA00005801"/>
    </source>
</evidence>
<dbReference type="InterPro" id="IPR000045">
    <property type="entry name" value="Prepilin_IV_endopep_pep"/>
</dbReference>
<dbReference type="InterPro" id="IPR010627">
    <property type="entry name" value="Prepilin_pept_A24_N"/>
</dbReference>
<feature type="transmembrane region" description="Helical" evidence="8">
    <location>
        <begin position="332"/>
        <end position="351"/>
    </location>
</feature>
<dbReference type="RefSeq" id="WP_145203807.1">
    <property type="nucleotide sequence ID" value="NZ_CP036267.1"/>
</dbReference>
<feature type="domain" description="Prepilin type IV endopeptidase peptidase" evidence="9">
    <location>
        <begin position="251"/>
        <end position="318"/>
    </location>
</feature>
<comment type="subcellular location">
    <subcellularLocation>
        <location evidence="1">Cell membrane</location>
        <topology evidence="1">Multi-pass membrane protein</topology>
    </subcellularLocation>
</comment>
<organism evidence="11 12">
    <name type="scientific">Thalassoglobus polymorphus</name>
    <dbReference type="NCBI Taxonomy" id="2527994"/>
    <lineage>
        <taxon>Bacteria</taxon>
        <taxon>Pseudomonadati</taxon>
        <taxon>Planctomycetota</taxon>
        <taxon>Planctomycetia</taxon>
        <taxon>Planctomycetales</taxon>
        <taxon>Planctomycetaceae</taxon>
        <taxon>Thalassoglobus</taxon>
    </lineage>
</organism>
<feature type="compositionally biased region" description="Low complexity" evidence="7">
    <location>
        <begin position="444"/>
        <end position="458"/>
    </location>
</feature>
<sequence length="458" mass="51659">MMSLAQINDVNMNQPVTLLLDFPFWMMSIFIFIIGAVIGSFLNVCVYRIPQHKWLWGQMQSLWDKPSNCPRCSTHILWYDNIPVFGWLKLRGRCRSCKMKISGRYPFIEFLNGSLLVLLFWFEVPVGLHATLEESSVFASMGPQIFPGLQGYSPEAFVWMRFLFHAVLIETLLVASLIDFDLRIIPEATTTPANIFAVIVLLCVPILHLVPVWYQQPGLLRTFGIITPEWLHPFMDGPAVPAWVNAHPYLHGLSVSLAGMLVGGGIVWLVRWAGFLFLREEAMGDGDVYLMAMVGAFLGWQPTVIAFFIAPVCALAVVILLAPFVRNRSIPYGPYLSLGTLLTLLFWQPIWSRVGRLFELGVLLVPLALFMGVLFATSLAAVYLFKRTFGLLPQPLPEGEWRAAHQHIFFASEKVDRHSCNWKTTDWEGTASGHGSVHEERWKGGSFSGNSFGPNRPW</sequence>
<dbReference type="Pfam" id="PF06750">
    <property type="entry name" value="A24_N_bact"/>
    <property type="match status" value="1"/>
</dbReference>
<protein>
    <submittedName>
        <fullName evidence="11">Leader peptidase PppA</fullName>
    </submittedName>
</protein>
<evidence type="ECO:0000256" key="5">
    <source>
        <dbReference type="ARBA" id="ARBA00022989"/>
    </source>
</evidence>
<evidence type="ECO:0000313" key="12">
    <source>
        <dbReference type="Proteomes" id="UP000315724"/>
    </source>
</evidence>
<dbReference type="OrthoDB" id="9789291at2"/>
<gene>
    <name evidence="11" type="primary">pppA_1</name>
    <name evidence="11" type="ORF">Mal48_42580</name>
</gene>
<dbReference type="GO" id="GO:0006465">
    <property type="term" value="P:signal peptide processing"/>
    <property type="evidence" value="ECO:0007669"/>
    <property type="project" value="TreeGrafter"/>
</dbReference>
<keyword evidence="4 8" id="KW-0812">Transmembrane</keyword>
<proteinExistence type="inferred from homology"/>
<evidence type="ECO:0000259" key="9">
    <source>
        <dbReference type="Pfam" id="PF01478"/>
    </source>
</evidence>
<feature type="transmembrane region" description="Helical" evidence="8">
    <location>
        <begin position="105"/>
        <end position="122"/>
    </location>
</feature>
<name>A0A517QTL0_9PLAN</name>
<feature type="region of interest" description="Disordered" evidence="7">
    <location>
        <begin position="430"/>
        <end position="458"/>
    </location>
</feature>
<feature type="transmembrane region" description="Helical" evidence="8">
    <location>
        <begin position="306"/>
        <end position="325"/>
    </location>
</feature>
<dbReference type="PANTHER" id="PTHR30487">
    <property type="entry name" value="TYPE 4 PREPILIN-LIKE PROTEINS LEADER PEPTIDE-PROCESSING ENZYME"/>
    <property type="match status" value="1"/>
</dbReference>
<feature type="domain" description="Prepilin peptidase A24 N-terminal" evidence="10">
    <location>
        <begin position="33"/>
        <end position="121"/>
    </location>
</feature>
<dbReference type="GO" id="GO:0004190">
    <property type="term" value="F:aspartic-type endopeptidase activity"/>
    <property type="evidence" value="ECO:0007669"/>
    <property type="project" value="InterPro"/>
</dbReference>
<evidence type="ECO:0000256" key="4">
    <source>
        <dbReference type="ARBA" id="ARBA00022692"/>
    </source>
</evidence>
<feature type="transmembrane region" description="Helical" evidence="8">
    <location>
        <begin position="249"/>
        <end position="270"/>
    </location>
</feature>
<keyword evidence="5 8" id="KW-1133">Transmembrane helix</keyword>
<evidence type="ECO:0000256" key="1">
    <source>
        <dbReference type="ARBA" id="ARBA00004651"/>
    </source>
</evidence>
<feature type="transmembrane region" description="Helical" evidence="8">
    <location>
        <begin position="363"/>
        <end position="385"/>
    </location>
</feature>